<protein>
    <submittedName>
        <fullName evidence="1">Uncharacterized protein</fullName>
    </submittedName>
</protein>
<evidence type="ECO:0000313" key="1">
    <source>
        <dbReference type="EMBL" id="KJY01932.1"/>
    </source>
</evidence>
<proteinExistence type="predicted"/>
<dbReference type="EMBL" id="LAFY01000262">
    <property type="protein sequence ID" value="KJY01932.1"/>
    <property type="molecule type" value="Genomic_DNA"/>
</dbReference>
<keyword evidence="2" id="KW-1185">Reference proteome</keyword>
<dbReference type="OrthoDB" id="3650127at2759"/>
<evidence type="ECO:0000313" key="2">
    <source>
        <dbReference type="Proteomes" id="UP000033647"/>
    </source>
</evidence>
<reference evidence="1 2" key="1">
    <citation type="submission" date="2015-03" db="EMBL/GenBank/DDBJ databases">
        <title>RNA-seq based gene annotation and comparative genomics of four Zymoseptoria species reveal species-specific pathogenicity related genes and transposable element activity.</title>
        <authorList>
            <person name="Grandaubert J."/>
            <person name="Bhattacharyya A."/>
            <person name="Stukenbrock E.H."/>
        </authorList>
    </citation>
    <scope>NUCLEOTIDE SEQUENCE [LARGE SCALE GENOMIC DNA]</scope>
    <source>
        <strain evidence="1 2">Zb18110</strain>
    </source>
</reference>
<comment type="caution">
    <text evidence="1">The sequence shown here is derived from an EMBL/GenBank/DDBJ whole genome shotgun (WGS) entry which is preliminary data.</text>
</comment>
<name>A0A0F4GX14_9PEZI</name>
<organism evidence="1 2">
    <name type="scientific">Zymoseptoria brevis</name>
    <dbReference type="NCBI Taxonomy" id="1047168"/>
    <lineage>
        <taxon>Eukaryota</taxon>
        <taxon>Fungi</taxon>
        <taxon>Dikarya</taxon>
        <taxon>Ascomycota</taxon>
        <taxon>Pezizomycotina</taxon>
        <taxon>Dothideomycetes</taxon>
        <taxon>Dothideomycetidae</taxon>
        <taxon>Mycosphaerellales</taxon>
        <taxon>Mycosphaerellaceae</taxon>
        <taxon>Zymoseptoria</taxon>
    </lineage>
</organism>
<sequence length="294" mass="32974">MARRHRCYMRAEDQHQVEIATTRDLRSMAEHQNSTLIVESGGRSVNRRLQSAHSSQDTNRFTCIHKEDGKLIKCLVCLKHFGTAGTRYPHRTDGAFSRPFQLPPITDAALLSVWLFAKLRPWGCQSWIGVPKLTTSEVLELKGKVYRAVMDGFSASDAYHNPFLADAIAILLAATAMTGGFNAAQMHTQAFVRLAKIQIDAAPGGPTTFSTAPLVNPFEQVLRREVPTREVALSTSMPPVWTKLLLHSQDEWFERYKPQLSAITELALSVSDDIPYIYRDKQQESLFYVGPPKS</sequence>
<dbReference type="AlphaFoldDB" id="A0A0F4GX14"/>
<dbReference type="Proteomes" id="UP000033647">
    <property type="component" value="Unassembled WGS sequence"/>
</dbReference>
<accession>A0A0F4GX14</accession>
<gene>
    <name evidence="1" type="ORF">TI39_contig270g00008</name>
</gene>